<dbReference type="Proteomes" id="UP000728647">
    <property type="component" value="Unassembled WGS sequence"/>
</dbReference>
<gene>
    <name evidence="2" type="ORF">HT576_06465</name>
    <name evidence="3" type="ORF">HTZ84_14555</name>
</gene>
<sequence length="113" mass="12037">MNSLFSDHDCSPVHRVHFDPTNSGQLSSAIVSAVSTVADRSPRDIDPLWETIDPEALERLLGHAAARGAAASVGLEFSVDEFDVVVTDCGEILVYGDSSDHGSDDGLEFTFDG</sequence>
<accession>A0A8J8GJE7</accession>
<dbReference type="Pfam" id="PF18545">
    <property type="entry name" value="HalOD1"/>
    <property type="match status" value="1"/>
</dbReference>
<dbReference type="AlphaFoldDB" id="A0A8J8GJE7"/>
<evidence type="ECO:0000313" key="5">
    <source>
        <dbReference type="Proteomes" id="UP001016761"/>
    </source>
</evidence>
<evidence type="ECO:0000259" key="1">
    <source>
        <dbReference type="Pfam" id="PF18545"/>
    </source>
</evidence>
<feature type="domain" description="Halobacterial output" evidence="1">
    <location>
        <begin position="25"/>
        <end position="95"/>
    </location>
</feature>
<dbReference type="InterPro" id="IPR040624">
    <property type="entry name" value="HalOD1"/>
</dbReference>
<evidence type="ECO:0000313" key="4">
    <source>
        <dbReference type="Proteomes" id="UP000728647"/>
    </source>
</evidence>
<keyword evidence="5" id="KW-1185">Reference proteome</keyword>
<proteinExistence type="predicted"/>
<dbReference type="EMBL" id="JABURA010000001">
    <property type="protein sequence ID" value="NUB90661.1"/>
    <property type="molecule type" value="Genomic_DNA"/>
</dbReference>
<dbReference type="Proteomes" id="UP001016761">
    <property type="component" value="Unassembled WGS sequence"/>
</dbReference>
<organism evidence="2 4">
    <name type="scientific">Haloterrigena gelatinilytica</name>
    <dbReference type="NCBI Taxonomy" id="2741724"/>
    <lineage>
        <taxon>Archaea</taxon>
        <taxon>Methanobacteriati</taxon>
        <taxon>Methanobacteriota</taxon>
        <taxon>Stenosarchaea group</taxon>
        <taxon>Halobacteria</taxon>
        <taxon>Halobacteriales</taxon>
        <taxon>Natrialbaceae</taxon>
        <taxon>Haloterrigena</taxon>
    </lineage>
</organism>
<comment type="caution">
    <text evidence="2">The sequence shown here is derived from an EMBL/GenBank/DDBJ whole genome shotgun (WGS) entry which is preliminary data.</text>
</comment>
<dbReference type="EMBL" id="JABUQZ010000001">
    <property type="protein sequence ID" value="NUC73521.1"/>
    <property type="molecule type" value="Genomic_DNA"/>
</dbReference>
<evidence type="ECO:0000313" key="3">
    <source>
        <dbReference type="EMBL" id="NUC73521.1"/>
    </source>
</evidence>
<name>A0A8J8GJE7_9EURY</name>
<evidence type="ECO:0000313" key="2">
    <source>
        <dbReference type="EMBL" id="NUB90661.1"/>
    </source>
</evidence>
<dbReference type="RefSeq" id="WP_174681351.1">
    <property type="nucleotide sequence ID" value="NZ_JABUQZ010000001.1"/>
</dbReference>
<reference evidence="2 5" key="1">
    <citation type="submission" date="2020-06" db="EMBL/GenBank/DDBJ databases">
        <title>Haloterrigena sp. nov., an extremely halophilic archaeon isolated from a saline sediment.</title>
        <authorList>
            <person name="Liu B.-B."/>
        </authorList>
    </citation>
    <scope>NUCLEOTIDE SEQUENCE</scope>
    <source>
        <strain evidence="2">SYSU A121-1</strain>
        <strain evidence="3 5">SYSU A558-1</strain>
    </source>
</reference>
<protein>
    <recommendedName>
        <fullName evidence="1">Halobacterial output domain-containing protein</fullName>
    </recommendedName>
</protein>